<dbReference type="STRING" id="556484.B7FXM3"/>
<dbReference type="InParanoid" id="B7FXM3"/>
<feature type="transmembrane region" description="Helical" evidence="1">
    <location>
        <begin position="73"/>
        <end position="94"/>
    </location>
</feature>
<feature type="transmembrane region" description="Helical" evidence="1">
    <location>
        <begin position="137"/>
        <end position="157"/>
    </location>
</feature>
<dbReference type="OrthoDB" id="190146at2759"/>
<dbReference type="Proteomes" id="UP000000759">
    <property type="component" value="Chromosome 7"/>
</dbReference>
<proteinExistence type="predicted"/>
<evidence type="ECO:0000256" key="1">
    <source>
        <dbReference type="SAM" id="Phobius"/>
    </source>
</evidence>
<dbReference type="PaxDb" id="2850-Phatr45420"/>
<dbReference type="AlphaFoldDB" id="B7FXM3"/>
<feature type="transmembrane region" description="Helical" evidence="1">
    <location>
        <begin position="41"/>
        <end position="61"/>
    </location>
</feature>
<sequence>MSVAEESHDTTYDRGVRATNGFLSKVFVSCAGDPKGSVHRAWGLSLLFAVLFFVLSVVEMINLQTMGGSKALVLAAVWTGIIHLVLGVLGTFVLKRFPTSFSVGFLLGVLVVVANQNLILFGTFHAYSSGNAGTNHAFANLMLGIFLVLAFFAAILFHFRKNIVVAAADAKGVGRRSEKLAASSVDYQQYSEQT</sequence>
<feature type="transmembrane region" description="Helical" evidence="1">
    <location>
        <begin position="101"/>
        <end position="125"/>
    </location>
</feature>
<reference evidence="3" key="2">
    <citation type="submission" date="2008-08" db="EMBL/GenBank/DDBJ databases">
        <authorList>
            <consortium name="Diatom Consortium"/>
            <person name="Grigoriev I."/>
            <person name="Grimwood J."/>
            <person name="Kuo A."/>
            <person name="Otillar R.P."/>
            <person name="Salamov A."/>
            <person name="Detter J.C."/>
            <person name="Lindquist E."/>
            <person name="Shapiro H."/>
            <person name="Lucas S."/>
            <person name="Glavina del Rio T."/>
            <person name="Pitluck S."/>
            <person name="Rokhsar D."/>
            <person name="Bowler C."/>
        </authorList>
    </citation>
    <scope>GENOME REANNOTATION</scope>
    <source>
        <strain evidence="3">CCAP 1055/1</strain>
    </source>
</reference>
<evidence type="ECO:0000313" key="3">
    <source>
        <dbReference type="Proteomes" id="UP000000759"/>
    </source>
</evidence>
<reference evidence="2 3" key="1">
    <citation type="journal article" date="2008" name="Nature">
        <title>The Phaeodactylum genome reveals the evolutionary history of diatom genomes.</title>
        <authorList>
            <person name="Bowler C."/>
            <person name="Allen A.E."/>
            <person name="Badger J.H."/>
            <person name="Grimwood J."/>
            <person name="Jabbari K."/>
            <person name="Kuo A."/>
            <person name="Maheswari U."/>
            <person name="Martens C."/>
            <person name="Maumus F."/>
            <person name="Otillar R.P."/>
            <person name="Rayko E."/>
            <person name="Salamov A."/>
            <person name="Vandepoele K."/>
            <person name="Beszteri B."/>
            <person name="Gruber A."/>
            <person name="Heijde M."/>
            <person name="Katinka M."/>
            <person name="Mock T."/>
            <person name="Valentin K."/>
            <person name="Verret F."/>
            <person name="Berges J.A."/>
            <person name="Brownlee C."/>
            <person name="Cadoret J.P."/>
            <person name="Chiovitti A."/>
            <person name="Choi C.J."/>
            <person name="Coesel S."/>
            <person name="De Martino A."/>
            <person name="Detter J.C."/>
            <person name="Durkin C."/>
            <person name="Falciatore A."/>
            <person name="Fournet J."/>
            <person name="Haruta M."/>
            <person name="Huysman M.J."/>
            <person name="Jenkins B.D."/>
            <person name="Jiroutova K."/>
            <person name="Jorgensen R.E."/>
            <person name="Joubert Y."/>
            <person name="Kaplan A."/>
            <person name="Kroger N."/>
            <person name="Kroth P.G."/>
            <person name="La Roche J."/>
            <person name="Lindquist E."/>
            <person name="Lommer M."/>
            <person name="Martin-Jezequel V."/>
            <person name="Lopez P.J."/>
            <person name="Lucas S."/>
            <person name="Mangogna M."/>
            <person name="McGinnis K."/>
            <person name="Medlin L.K."/>
            <person name="Montsant A."/>
            <person name="Oudot-Le Secq M.P."/>
            <person name="Napoli C."/>
            <person name="Obornik M."/>
            <person name="Parker M.S."/>
            <person name="Petit J.L."/>
            <person name="Porcel B.M."/>
            <person name="Poulsen N."/>
            <person name="Robison M."/>
            <person name="Rychlewski L."/>
            <person name="Rynearson T.A."/>
            <person name="Schmutz J."/>
            <person name="Shapiro H."/>
            <person name="Siaut M."/>
            <person name="Stanley M."/>
            <person name="Sussman M.R."/>
            <person name="Taylor A.R."/>
            <person name="Vardi A."/>
            <person name="von Dassow P."/>
            <person name="Vyverman W."/>
            <person name="Willis A."/>
            <person name="Wyrwicz L.S."/>
            <person name="Rokhsar D.S."/>
            <person name="Weissenbach J."/>
            <person name="Armbrust E.V."/>
            <person name="Green B.R."/>
            <person name="Van de Peer Y."/>
            <person name="Grigoriev I.V."/>
        </authorList>
    </citation>
    <scope>NUCLEOTIDE SEQUENCE [LARGE SCALE GENOMIC DNA]</scope>
    <source>
        <strain evidence="2 3">CCAP 1055/1</strain>
    </source>
</reference>
<dbReference type="HOGENOM" id="CLU_1404999_0_0_1"/>
<keyword evidence="1" id="KW-1133">Transmembrane helix</keyword>
<dbReference type="KEGG" id="pti:PHATRDRAFT_45420"/>
<organism evidence="2 3">
    <name type="scientific">Phaeodactylum tricornutum (strain CCAP 1055/1)</name>
    <dbReference type="NCBI Taxonomy" id="556484"/>
    <lineage>
        <taxon>Eukaryota</taxon>
        <taxon>Sar</taxon>
        <taxon>Stramenopiles</taxon>
        <taxon>Ochrophyta</taxon>
        <taxon>Bacillariophyta</taxon>
        <taxon>Bacillariophyceae</taxon>
        <taxon>Bacillariophycidae</taxon>
        <taxon>Naviculales</taxon>
        <taxon>Phaeodactylaceae</taxon>
        <taxon>Phaeodactylum</taxon>
    </lineage>
</organism>
<protein>
    <submittedName>
        <fullName evidence="2">Uncharacterized protein</fullName>
    </submittedName>
</protein>
<dbReference type="EMBL" id="CM000610">
    <property type="protein sequence ID" value="EEC48567.1"/>
    <property type="molecule type" value="Genomic_DNA"/>
</dbReference>
<name>B7FXM3_PHATC</name>
<keyword evidence="1" id="KW-0812">Transmembrane</keyword>
<keyword evidence="1" id="KW-0472">Membrane</keyword>
<gene>
    <name evidence="2" type="ORF">PHATRDRAFT_45420</name>
</gene>
<accession>B7FXM3</accession>
<dbReference type="RefSeq" id="XP_002179581.1">
    <property type="nucleotide sequence ID" value="XM_002179545.1"/>
</dbReference>
<keyword evidence="3" id="KW-1185">Reference proteome</keyword>
<dbReference type="GeneID" id="7200508"/>
<evidence type="ECO:0000313" key="2">
    <source>
        <dbReference type="EMBL" id="EEC48567.1"/>
    </source>
</evidence>